<evidence type="ECO:0000313" key="1">
    <source>
        <dbReference type="EMBL" id="KAI4804395.1"/>
    </source>
</evidence>
<dbReference type="EMBL" id="CM043799">
    <property type="protein sequence ID" value="KAI4804395.1"/>
    <property type="molecule type" value="Genomic_DNA"/>
</dbReference>
<dbReference type="Proteomes" id="UP001057452">
    <property type="component" value="Chromosome 15"/>
</dbReference>
<reference evidence="1" key="1">
    <citation type="submission" date="2022-05" db="EMBL/GenBank/DDBJ databases">
        <title>Chromosome-level genome of Chaenocephalus aceratus.</title>
        <authorList>
            <person name="Park H."/>
        </authorList>
    </citation>
    <scope>NUCLEOTIDE SEQUENCE</scope>
    <source>
        <strain evidence="1">KU_202001</strain>
    </source>
</reference>
<name>A0ACB9VVY7_CHAAC</name>
<evidence type="ECO:0000313" key="2">
    <source>
        <dbReference type="Proteomes" id="UP001057452"/>
    </source>
</evidence>
<accession>A0ACB9VVY7</accession>
<sequence length="117" mass="13092">MSAVPVKVMLMGFNLRMGARVFVCACVYFEFALEHVPLAHTSNILREERKQKQAAGCFHQNMSLKSTASEQSNDHTLAGDGNVGINGIPRGGQELQVVSRHSLRLEGRVRRQDWKKL</sequence>
<comment type="caution">
    <text evidence="1">The sequence shown here is derived from an EMBL/GenBank/DDBJ whole genome shotgun (WGS) entry which is preliminary data.</text>
</comment>
<gene>
    <name evidence="1" type="ORF">KUCAC02_026025</name>
</gene>
<protein>
    <submittedName>
        <fullName evidence="1">Uncharacterized protein</fullName>
    </submittedName>
</protein>
<organism evidence="1 2">
    <name type="scientific">Chaenocephalus aceratus</name>
    <name type="common">Blackfin icefish</name>
    <name type="synonym">Chaenichthys aceratus</name>
    <dbReference type="NCBI Taxonomy" id="36190"/>
    <lineage>
        <taxon>Eukaryota</taxon>
        <taxon>Metazoa</taxon>
        <taxon>Chordata</taxon>
        <taxon>Craniata</taxon>
        <taxon>Vertebrata</taxon>
        <taxon>Euteleostomi</taxon>
        <taxon>Actinopterygii</taxon>
        <taxon>Neopterygii</taxon>
        <taxon>Teleostei</taxon>
        <taxon>Neoteleostei</taxon>
        <taxon>Acanthomorphata</taxon>
        <taxon>Eupercaria</taxon>
        <taxon>Perciformes</taxon>
        <taxon>Notothenioidei</taxon>
        <taxon>Channichthyidae</taxon>
        <taxon>Chaenocephalus</taxon>
    </lineage>
</organism>
<keyword evidence="2" id="KW-1185">Reference proteome</keyword>
<proteinExistence type="predicted"/>